<name>A0A323UWI2_9RHOO</name>
<sequence length="83" mass="8887">MLDCLQIRYQVGGIGAKSSKCAAGGIFQHALLHPVVYGLPRRQGALSRLRQTRPQPLAGLVALVLALELLARGVSGPHSSMQW</sequence>
<proteinExistence type="predicted"/>
<comment type="caution">
    <text evidence="1">The sequence shown here is derived from an EMBL/GenBank/DDBJ whole genome shotgun (WGS) entry which is preliminary data.</text>
</comment>
<reference evidence="1 2" key="1">
    <citation type="submission" date="2018-06" db="EMBL/GenBank/DDBJ databases">
        <title>Azoarcus communis strain SWub3 genome.</title>
        <authorList>
            <person name="Zorraquino Salvo V."/>
            <person name="Toubiana D."/>
            <person name="Blumwald E."/>
        </authorList>
    </citation>
    <scope>NUCLEOTIDE SEQUENCE [LARGE SCALE GENOMIC DNA]</scope>
    <source>
        <strain evidence="1 2">SWub3</strain>
    </source>
</reference>
<evidence type="ECO:0000313" key="2">
    <source>
        <dbReference type="Proteomes" id="UP000248259"/>
    </source>
</evidence>
<dbReference type="EMBL" id="QKOE01000003">
    <property type="protein sequence ID" value="PZA17352.1"/>
    <property type="molecule type" value="Genomic_DNA"/>
</dbReference>
<dbReference type="AlphaFoldDB" id="A0A323UWI2"/>
<keyword evidence="2" id="KW-1185">Reference proteome</keyword>
<dbReference type="Proteomes" id="UP000248259">
    <property type="component" value="Unassembled WGS sequence"/>
</dbReference>
<organism evidence="1 2">
    <name type="scientific">Parazoarcus communis SWub3 = DSM 12120</name>
    <dbReference type="NCBI Taxonomy" id="1121029"/>
    <lineage>
        <taxon>Bacteria</taxon>
        <taxon>Pseudomonadati</taxon>
        <taxon>Pseudomonadota</taxon>
        <taxon>Betaproteobacteria</taxon>
        <taxon>Rhodocyclales</taxon>
        <taxon>Zoogloeaceae</taxon>
        <taxon>Parazoarcus</taxon>
    </lineage>
</organism>
<accession>A0A323UWI2</accession>
<protein>
    <submittedName>
        <fullName evidence="1">Uncharacterized protein</fullName>
    </submittedName>
</protein>
<gene>
    <name evidence="1" type="ORF">DNK49_05665</name>
</gene>
<evidence type="ECO:0000313" key="1">
    <source>
        <dbReference type="EMBL" id="PZA17352.1"/>
    </source>
</evidence>